<dbReference type="GO" id="GO:0016020">
    <property type="term" value="C:membrane"/>
    <property type="evidence" value="ECO:0007669"/>
    <property type="project" value="UniProtKB-SubCell"/>
</dbReference>
<dbReference type="EMBL" id="NBSK02000009">
    <property type="protein sequence ID" value="KAJ0184498.1"/>
    <property type="molecule type" value="Genomic_DNA"/>
</dbReference>
<sequence>MYNRKNNHLSVSIVLLSLFLIGIIFYDEDIKSLTQFPFSTPNSQKIQSHENPLPESNINEQQSSKLSAMVEDDEDMEFPPESCDIFDGNWVFDDLTRPLYREEECEFLTEQVTCLKNGRQESMYQKWRWQPKDCNLPKFRGKLLVEKLKNKRLMFVGDSLNRNQWESMVCMVQSVVSSGRKSLIRTGSFSIFRIEDYNATVEFYWAPFLVESNSDDPRKHSILDRIIMPKSINIHGQNWKNVDYLVFNTYIWWMNTRNMKVLRGSFDEGAIEYDEIERPLAYARVLKTWAEWIDKNINPNRTTIFFNSMSPIHMNLDWDNPHDTNCAKETSPILNVSTPPNVGTDRRLFTVTTDVIQSMKLPVNLINITTLSEYRKDAHTSIYTIRQGKLLTPKQKANPDVYADCIHWCLPGLPDTWNEFLYTLIISHL</sequence>
<dbReference type="Proteomes" id="UP000235145">
    <property type="component" value="Unassembled WGS sequence"/>
</dbReference>
<dbReference type="InterPro" id="IPR025846">
    <property type="entry name" value="TBL_N"/>
</dbReference>
<dbReference type="PANTHER" id="PTHR32285:SF353">
    <property type="entry name" value="PMR5 DOMAIN, PC-ESTERASE, PROTEIN TRICHOME BIREFRINGENCE-LIKE 28_30_ESKIMO 1"/>
    <property type="match status" value="1"/>
</dbReference>
<evidence type="ECO:0000256" key="5">
    <source>
        <dbReference type="ARBA" id="ARBA00022989"/>
    </source>
</evidence>
<proteinExistence type="inferred from homology"/>
<dbReference type="InterPro" id="IPR026057">
    <property type="entry name" value="TBL_C"/>
</dbReference>
<dbReference type="GO" id="GO:0016413">
    <property type="term" value="F:O-acetyltransferase activity"/>
    <property type="evidence" value="ECO:0000318"/>
    <property type="project" value="GO_Central"/>
</dbReference>
<comment type="similarity">
    <text evidence="2">Belongs to the PC-esterase family. TBL subfamily.</text>
</comment>
<accession>A0A9R1UCA1</accession>
<comment type="subcellular location">
    <subcellularLocation>
        <location evidence="1">Membrane</location>
        <topology evidence="1">Single-pass membrane protein</topology>
    </subcellularLocation>
</comment>
<feature type="domain" description="Trichome birefringence-like N-terminal" evidence="10">
    <location>
        <begin position="81"/>
        <end position="135"/>
    </location>
</feature>
<dbReference type="Pfam" id="PF13839">
    <property type="entry name" value="PC-Esterase"/>
    <property type="match status" value="1"/>
</dbReference>
<dbReference type="AlphaFoldDB" id="A0A9R1UCA1"/>
<evidence type="ECO:0000259" key="10">
    <source>
        <dbReference type="Pfam" id="PF14416"/>
    </source>
</evidence>
<reference evidence="11 12" key="1">
    <citation type="journal article" date="2017" name="Nat. Commun.">
        <title>Genome assembly with in vitro proximity ligation data and whole-genome triplication in lettuce.</title>
        <authorList>
            <person name="Reyes-Chin-Wo S."/>
            <person name="Wang Z."/>
            <person name="Yang X."/>
            <person name="Kozik A."/>
            <person name="Arikit S."/>
            <person name="Song C."/>
            <person name="Xia L."/>
            <person name="Froenicke L."/>
            <person name="Lavelle D.O."/>
            <person name="Truco M.J."/>
            <person name="Xia R."/>
            <person name="Zhu S."/>
            <person name="Xu C."/>
            <person name="Xu H."/>
            <person name="Xu X."/>
            <person name="Cox K."/>
            <person name="Korf I."/>
            <person name="Meyers B.C."/>
            <person name="Michelmore R.W."/>
        </authorList>
    </citation>
    <scope>NUCLEOTIDE SEQUENCE [LARGE SCALE GENOMIC DNA]</scope>
    <source>
        <strain evidence="12">cv. Salinas</strain>
        <tissue evidence="11">Seedlings</tissue>
    </source>
</reference>
<feature type="transmembrane region" description="Helical" evidence="8">
    <location>
        <begin position="7"/>
        <end position="26"/>
    </location>
</feature>
<evidence type="ECO:0000256" key="4">
    <source>
        <dbReference type="ARBA" id="ARBA00022968"/>
    </source>
</evidence>
<evidence type="ECO:0000259" key="9">
    <source>
        <dbReference type="Pfam" id="PF13839"/>
    </source>
</evidence>
<keyword evidence="3 8" id="KW-0812">Transmembrane</keyword>
<dbReference type="Gramene" id="rna-gnl|WGS:NBSK|LSAT_9X62200_mrna">
    <property type="protein sequence ID" value="cds-PLY62601.1"/>
    <property type="gene ID" value="gene-LSAT_9X62200"/>
</dbReference>
<evidence type="ECO:0000256" key="6">
    <source>
        <dbReference type="ARBA" id="ARBA00023136"/>
    </source>
</evidence>
<dbReference type="InterPro" id="IPR029962">
    <property type="entry name" value="TBL"/>
</dbReference>
<evidence type="ECO:0000256" key="8">
    <source>
        <dbReference type="SAM" id="Phobius"/>
    </source>
</evidence>
<gene>
    <name evidence="11" type="ORF">LSAT_V11C900481820</name>
</gene>
<name>A0A9R1UCA1_LACSA</name>
<evidence type="ECO:0000256" key="2">
    <source>
        <dbReference type="ARBA" id="ARBA00007727"/>
    </source>
</evidence>
<keyword evidence="12" id="KW-1185">Reference proteome</keyword>
<evidence type="ECO:0000256" key="3">
    <source>
        <dbReference type="ARBA" id="ARBA00022692"/>
    </source>
</evidence>
<keyword evidence="6 8" id="KW-0472">Membrane</keyword>
<evidence type="ECO:0000313" key="11">
    <source>
        <dbReference type="EMBL" id="KAJ0184498.1"/>
    </source>
</evidence>
<evidence type="ECO:0000313" key="12">
    <source>
        <dbReference type="Proteomes" id="UP000235145"/>
    </source>
</evidence>
<feature type="domain" description="Trichome birefringence-like C-terminal" evidence="9">
    <location>
        <begin position="136"/>
        <end position="423"/>
    </location>
</feature>
<feature type="region of interest" description="Disordered" evidence="7">
    <location>
        <begin position="41"/>
        <end position="60"/>
    </location>
</feature>
<comment type="caution">
    <text evidence="11">The sequence shown here is derived from an EMBL/GenBank/DDBJ whole genome shotgun (WGS) entry which is preliminary data.</text>
</comment>
<evidence type="ECO:0008006" key="13">
    <source>
        <dbReference type="Google" id="ProtNLM"/>
    </source>
</evidence>
<evidence type="ECO:0000256" key="7">
    <source>
        <dbReference type="SAM" id="MobiDB-lite"/>
    </source>
</evidence>
<dbReference type="PANTHER" id="PTHR32285">
    <property type="entry name" value="PROTEIN TRICHOME BIREFRINGENCE-LIKE 9-RELATED"/>
    <property type="match status" value="1"/>
</dbReference>
<organism evidence="11 12">
    <name type="scientific">Lactuca sativa</name>
    <name type="common">Garden lettuce</name>
    <dbReference type="NCBI Taxonomy" id="4236"/>
    <lineage>
        <taxon>Eukaryota</taxon>
        <taxon>Viridiplantae</taxon>
        <taxon>Streptophyta</taxon>
        <taxon>Embryophyta</taxon>
        <taxon>Tracheophyta</taxon>
        <taxon>Spermatophyta</taxon>
        <taxon>Magnoliopsida</taxon>
        <taxon>eudicotyledons</taxon>
        <taxon>Gunneridae</taxon>
        <taxon>Pentapetalae</taxon>
        <taxon>asterids</taxon>
        <taxon>campanulids</taxon>
        <taxon>Asterales</taxon>
        <taxon>Asteraceae</taxon>
        <taxon>Cichorioideae</taxon>
        <taxon>Cichorieae</taxon>
        <taxon>Lactucinae</taxon>
        <taxon>Lactuca</taxon>
    </lineage>
</organism>
<dbReference type="GO" id="GO:0005794">
    <property type="term" value="C:Golgi apparatus"/>
    <property type="evidence" value="ECO:0000318"/>
    <property type="project" value="GO_Central"/>
</dbReference>
<dbReference type="Pfam" id="PF14416">
    <property type="entry name" value="PMR5N"/>
    <property type="match status" value="1"/>
</dbReference>
<keyword evidence="4" id="KW-0735">Signal-anchor</keyword>
<keyword evidence="5 8" id="KW-1133">Transmembrane helix</keyword>
<protein>
    <recommendedName>
        <fullName evidence="13">Trichome birefringence-like N-terminal domain-containing protein</fullName>
    </recommendedName>
</protein>
<evidence type="ECO:0000256" key="1">
    <source>
        <dbReference type="ARBA" id="ARBA00004167"/>
    </source>
</evidence>
<dbReference type="OrthoDB" id="1932925at2759"/>